<dbReference type="Proteomes" id="UP000297814">
    <property type="component" value="Unassembled WGS sequence"/>
</dbReference>
<dbReference type="AlphaFoldDB" id="A0A4Z1H1C2"/>
<feature type="compositionally biased region" description="Basic and acidic residues" evidence="1">
    <location>
        <begin position="218"/>
        <end position="246"/>
    </location>
</feature>
<feature type="compositionally biased region" description="Polar residues" evidence="1">
    <location>
        <begin position="196"/>
        <end position="206"/>
    </location>
</feature>
<evidence type="ECO:0000313" key="3">
    <source>
        <dbReference type="Proteomes" id="UP000297814"/>
    </source>
</evidence>
<name>A0A4Z1H1C2_9HELO</name>
<protein>
    <submittedName>
        <fullName evidence="2">Uncharacterized protein</fullName>
    </submittedName>
</protein>
<sequence>MASLAEVRKPKTLAEMLLSSEDHLLAYKLAGVQIPFNTYQSLKKMAPYLGVPNANAGPSLKTVQNMIAAGEAFGDRKYSAIILDVNNWQEADHYALCLHRLCDDNSLSRNGIFFRRQMSLVEKQVRLWMCIVRATSGANRLITRTKAQKRKSLSIDEDSSVGGLLDQPSASMFGGKSGNLVPDINSTPYKSRKQHQFSSPQSSLMDKSNHPMRSLDQAAREAAEHINDPFLERSLRLEDMSRPDSS</sequence>
<reference evidence="2 3" key="1">
    <citation type="submission" date="2017-12" db="EMBL/GenBank/DDBJ databases">
        <title>Comparative genomics of Botrytis spp.</title>
        <authorList>
            <person name="Valero-Jimenez C.A."/>
            <person name="Tapia P."/>
            <person name="Veloso J."/>
            <person name="Silva-Moreno E."/>
            <person name="Staats M."/>
            <person name="Valdes J.H."/>
            <person name="Van Kan J.A.L."/>
        </authorList>
    </citation>
    <scope>NUCLEOTIDE SEQUENCE [LARGE SCALE GENOMIC DNA]</scope>
    <source>
        <strain evidence="2 3">Bh0001</strain>
    </source>
</reference>
<accession>A0A4Z1H1C2</accession>
<evidence type="ECO:0000256" key="1">
    <source>
        <dbReference type="SAM" id="MobiDB-lite"/>
    </source>
</evidence>
<gene>
    <name evidence="2" type="ORF">BHYA_0058g00390</name>
</gene>
<comment type="caution">
    <text evidence="2">The sequence shown here is derived from an EMBL/GenBank/DDBJ whole genome shotgun (WGS) entry which is preliminary data.</text>
</comment>
<organism evidence="2 3">
    <name type="scientific">Botrytis hyacinthi</name>
    <dbReference type="NCBI Taxonomy" id="278943"/>
    <lineage>
        <taxon>Eukaryota</taxon>
        <taxon>Fungi</taxon>
        <taxon>Dikarya</taxon>
        <taxon>Ascomycota</taxon>
        <taxon>Pezizomycotina</taxon>
        <taxon>Leotiomycetes</taxon>
        <taxon>Helotiales</taxon>
        <taxon>Sclerotiniaceae</taxon>
        <taxon>Botrytis</taxon>
    </lineage>
</organism>
<dbReference type="EMBL" id="PQXK01000058">
    <property type="protein sequence ID" value="TGO39227.1"/>
    <property type="molecule type" value="Genomic_DNA"/>
</dbReference>
<keyword evidence="3" id="KW-1185">Reference proteome</keyword>
<evidence type="ECO:0000313" key="2">
    <source>
        <dbReference type="EMBL" id="TGO39227.1"/>
    </source>
</evidence>
<proteinExistence type="predicted"/>
<feature type="region of interest" description="Disordered" evidence="1">
    <location>
        <begin position="166"/>
        <end position="246"/>
    </location>
</feature>